<dbReference type="PANTHER" id="PTHR42928">
    <property type="entry name" value="TRICARBOXYLATE-BINDING PROTEIN"/>
    <property type="match status" value="1"/>
</dbReference>
<gene>
    <name evidence="3" type="ORF">GXW78_15045</name>
</gene>
<dbReference type="SUPFAM" id="SSF53850">
    <property type="entry name" value="Periplasmic binding protein-like II"/>
    <property type="match status" value="1"/>
</dbReference>
<organism evidence="3 4">
    <name type="scientific">Neoroseomonas terrae</name>
    <dbReference type="NCBI Taxonomy" id="424799"/>
    <lineage>
        <taxon>Bacteria</taxon>
        <taxon>Pseudomonadati</taxon>
        <taxon>Pseudomonadota</taxon>
        <taxon>Alphaproteobacteria</taxon>
        <taxon>Acetobacterales</taxon>
        <taxon>Acetobacteraceae</taxon>
        <taxon>Neoroseomonas</taxon>
    </lineage>
</organism>
<evidence type="ECO:0000256" key="1">
    <source>
        <dbReference type="ARBA" id="ARBA00006987"/>
    </source>
</evidence>
<dbReference type="Gene3D" id="3.40.190.10">
    <property type="entry name" value="Periplasmic binding protein-like II"/>
    <property type="match status" value="1"/>
</dbReference>
<keyword evidence="2" id="KW-0732">Signal</keyword>
<evidence type="ECO:0000313" key="4">
    <source>
        <dbReference type="Proteomes" id="UP000698752"/>
    </source>
</evidence>
<reference evidence="4" key="1">
    <citation type="journal article" date="2021" name="Syst. Appl. Microbiol.">
        <title>Roseomonas hellenica sp. nov., isolated from roots of wild-growing Alkanna tinctoria.</title>
        <authorList>
            <person name="Rat A."/>
            <person name="Naranjo H.D."/>
            <person name="Lebbe L."/>
            <person name="Cnockaert M."/>
            <person name="Krigas N."/>
            <person name="Grigoriadou K."/>
            <person name="Maloupa E."/>
            <person name="Willems A."/>
        </authorList>
    </citation>
    <scope>NUCLEOTIDE SEQUENCE [LARGE SCALE GENOMIC DNA]</scope>
    <source>
        <strain evidence="4">LMG 31159</strain>
    </source>
</reference>
<feature type="signal peptide" evidence="2">
    <location>
        <begin position="1"/>
        <end position="38"/>
    </location>
</feature>
<dbReference type="Proteomes" id="UP000698752">
    <property type="component" value="Unassembled WGS sequence"/>
</dbReference>
<dbReference type="Pfam" id="PF03401">
    <property type="entry name" value="TctC"/>
    <property type="match status" value="1"/>
</dbReference>
<dbReference type="RefSeq" id="WP_211869657.1">
    <property type="nucleotide sequence ID" value="NZ_JAAEDI010000015.1"/>
</dbReference>
<proteinExistence type="inferred from homology"/>
<dbReference type="InterPro" id="IPR042100">
    <property type="entry name" value="Bug_dom1"/>
</dbReference>
<dbReference type="EMBL" id="JAAEDI010000015">
    <property type="protein sequence ID" value="MBR0650988.1"/>
    <property type="molecule type" value="Genomic_DNA"/>
</dbReference>
<comment type="similarity">
    <text evidence="1">Belongs to the UPF0065 (bug) family.</text>
</comment>
<comment type="caution">
    <text evidence="3">The sequence shown here is derived from an EMBL/GenBank/DDBJ whole genome shotgun (WGS) entry which is preliminary data.</text>
</comment>
<accession>A0ABS5EIX5</accession>
<dbReference type="CDD" id="cd13578">
    <property type="entry name" value="PBP2_Bug27"/>
    <property type="match status" value="1"/>
</dbReference>
<name>A0ABS5EIX5_9PROT</name>
<dbReference type="Gene3D" id="3.40.190.150">
    <property type="entry name" value="Bordetella uptake gene, domain 1"/>
    <property type="match status" value="1"/>
</dbReference>
<sequence length="336" mass="34658">MTLLSPGGPGRATVKALGRLACGLAGLLAVAAAAPARAADLPDRPIRIIVPFTPGGTSDIVARVLAEAAGPHLPRGAVIENRGGAGGNIGMAEAARGAADGSTLIQCAFGPCGANPALYTNPGYDLLNDFAPVILTGAVRNVMTARRELPAQNVQEFIALARRQTLSFASSGVGASNHLGPELLRSITGIEMTHVPYRGSGPAITDLVAGRVDVFFDNLPSILPHIRSGTVRALAAVSDQRIPELPDVPTFAEQGVQGMAIDSWFGFMAPARTPPAAIAALNAAFARALQDPAVRTRMAELGATPLGGTPEQMGAHVRAEAARWAEVVRKQGIRAE</sequence>
<feature type="chain" id="PRO_5045049396" evidence="2">
    <location>
        <begin position="39"/>
        <end position="336"/>
    </location>
</feature>
<keyword evidence="4" id="KW-1185">Reference proteome</keyword>
<dbReference type="InterPro" id="IPR005064">
    <property type="entry name" value="BUG"/>
</dbReference>
<evidence type="ECO:0000313" key="3">
    <source>
        <dbReference type="EMBL" id="MBR0650988.1"/>
    </source>
</evidence>
<protein>
    <submittedName>
        <fullName evidence="3">Tripartite tricarboxylate transporter substrate binding protein</fullName>
    </submittedName>
</protein>
<dbReference type="PIRSF" id="PIRSF017082">
    <property type="entry name" value="YflP"/>
    <property type="match status" value="1"/>
</dbReference>
<dbReference type="PANTHER" id="PTHR42928:SF5">
    <property type="entry name" value="BLR1237 PROTEIN"/>
    <property type="match status" value="1"/>
</dbReference>
<evidence type="ECO:0000256" key="2">
    <source>
        <dbReference type="SAM" id="SignalP"/>
    </source>
</evidence>